<dbReference type="GO" id="GO:0004519">
    <property type="term" value="F:endonuclease activity"/>
    <property type="evidence" value="ECO:0007669"/>
    <property type="project" value="UniProtKB-KW"/>
</dbReference>
<proteinExistence type="predicted"/>
<keyword evidence="2" id="KW-0540">Nuclease</keyword>
<dbReference type="EMBL" id="JACOMF010000012">
    <property type="protein sequence ID" value="MBC4016056.1"/>
    <property type="molecule type" value="Genomic_DNA"/>
</dbReference>
<evidence type="ECO:0000259" key="1">
    <source>
        <dbReference type="Pfam" id="PF03372"/>
    </source>
</evidence>
<dbReference type="AlphaFoldDB" id="A0A9X0QY15"/>
<name>A0A9X0QY15_9PROT</name>
<accession>A0A9X0QY15</accession>
<protein>
    <submittedName>
        <fullName evidence="2">Endonuclease/exonuclease/phosphatase family protein</fullName>
    </submittedName>
</protein>
<keyword evidence="2" id="KW-0255">Endonuclease</keyword>
<keyword evidence="3" id="KW-1185">Reference proteome</keyword>
<dbReference type="SUPFAM" id="SSF56219">
    <property type="entry name" value="DNase I-like"/>
    <property type="match status" value="1"/>
</dbReference>
<feature type="domain" description="Endonuclease/exonuclease/phosphatase" evidence="1">
    <location>
        <begin position="112"/>
        <end position="370"/>
    </location>
</feature>
<dbReference type="Gene3D" id="3.60.10.10">
    <property type="entry name" value="Endonuclease/exonuclease/phosphatase"/>
    <property type="match status" value="1"/>
</dbReference>
<dbReference type="RefSeq" id="WP_186770829.1">
    <property type="nucleotide sequence ID" value="NZ_JACOMF010000012.1"/>
</dbReference>
<sequence length="379" mass="41543">MRLASFNVENLFERARALNQTDREATRRLLDAQASLNATFRKPKYTAADRRKMVGWLADLGLARADESKDALLRQNRGKLRRRQVGRLEITAAGGEDWIGWVELKTEPVNARALDNTARIIALLRADVLAVIEAESRPALRRFATLMLPGVGFDPADAPEEPPPAYPRVMLVDGNDDRGIDVGLLAGEGFAIHCVTSHVDDRDAKGRLIFSRDCPEYEVALPGGGTLHLLVNHFKSQGFGGKAASDAKRLAQAERVRALYEARLQANTEFVAVLGDLNDRPESAPLAPLLGNGGPRDVSTHPGYQDDGRPGTWRNGTAANKLDYILLSPALWDRVEAAGVERRGVWGGTRGTLFPHLATITREEEAASDHAAIWVDLRL</sequence>
<dbReference type="Pfam" id="PF03372">
    <property type="entry name" value="Exo_endo_phos"/>
    <property type="match status" value="1"/>
</dbReference>
<keyword evidence="2" id="KW-0378">Hydrolase</keyword>
<dbReference type="Proteomes" id="UP000600101">
    <property type="component" value="Unassembled WGS sequence"/>
</dbReference>
<dbReference type="InterPro" id="IPR005135">
    <property type="entry name" value="Endo/exonuclease/phosphatase"/>
</dbReference>
<comment type="caution">
    <text evidence="2">The sequence shown here is derived from an EMBL/GenBank/DDBJ whole genome shotgun (WGS) entry which is preliminary data.</text>
</comment>
<evidence type="ECO:0000313" key="3">
    <source>
        <dbReference type="Proteomes" id="UP000600101"/>
    </source>
</evidence>
<reference evidence="2" key="1">
    <citation type="submission" date="2020-08" db="EMBL/GenBank/DDBJ databases">
        <authorList>
            <person name="Hu Y."/>
            <person name="Nguyen S.V."/>
            <person name="Li F."/>
            <person name="Fanning S."/>
        </authorList>
    </citation>
    <scope>NUCLEOTIDE SEQUENCE</scope>
    <source>
        <strain evidence="2">SYSU D8009</strain>
    </source>
</reference>
<dbReference type="InterPro" id="IPR036691">
    <property type="entry name" value="Endo/exonu/phosph_ase_sf"/>
</dbReference>
<evidence type="ECO:0000313" key="2">
    <source>
        <dbReference type="EMBL" id="MBC4016056.1"/>
    </source>
</evidence>
<organism evidence="2 3">
    <name type="scientific">Siccirubricoccus deserti</name>
    <dbReference type="NCBI Taxonomy" id="2013562"/>
    <lineage>
        <taxon>Bacteria</taxon>
        <taxon>Pseudomonadati</taxon>
        <taxon>Pseudomonadota</taxon>
        <taxon>Alphaproteobacteria</taxon>
        <taxon>Acetobacterales</taxon>
        <taxon>Roseomonadaceae</taxon>
        <taxon>Siccirubricoccus</taxon>
    </lineage>
</organism>
<gene>
    <name evidence="2" type="ORF">H7965_12050</name>
</gene>